<comment type="caution">
    <text evidence="2">The sequence shown here is derived from an EMBL/GenBank/DDBJ whole genome shotgun (WGS) entry which is preliminary data.</text>
</comment>
<feature type="region of interest" description="Disordered" evidence="1">
    <location>
        <begin position="1"/>
        <end position="109"/>
    </location>
</feature>
<name>A0A3S5IL77_9ACTN</name>
<reference evidence="2 3" key="1">
    <citation type="journal article" date="2014" name="Genome Announc.">
        <title>Draft Genome Sequence of Streptomyces fradiae ATCC 19609, a Strain Highly Sensitive to Antibiotics.</title>
        <authorList>
            <person name="Bekker O.B."/>
            <person name="Klimina K.M."/>
            <person name="Vatlin A.A."/>
            <person name="Zakharevich N.V."/>
            <person name="Kasianov A.S."/>
            <person name="Danilenko V.N."/>
        </authorList>
    </citation>
    <scope>NUCLEOTIDE SEQUENCE [LARGE SCALE GENOMIC DNA]</scope>
    <source>
        <strain evidence="2 3">ATCC 19609</strain>
    </source>
</reference>
<protein>
    <submittedName>
        <fullName evidence="2">Uncharacterized protein</fullName>
    </submittedName>
</protein>
<evidence type="ECO:0000313" key="3">
    <source>
        <dbReference type="Proteomes" id="UP000028058"/>
    </source>
</evidence>
<organism evidence="2 3">
    <name type="scientific">Streptomyces xinghaiensis</name>
    <dbReference type="NCBI Taxonomy" id="1038928"/>
    <lineage>
        <taxon>Bacteria</taxon>
        <taxon>Bacillati</taxon>
        <taxon>Actinomycetota</taxon>
        <taxon>Actinomycetes</taxon>
        <taxon>Kitasatosporales</taxon>
        <taxon>Streptomycetaceae</taxon>
        <taxon>Streptomyces</taxon>
    </lineage>
</organism>
<dbReference type="AlphaFoldDB" id="A0A3S5IL77"/>
<sequence length="109" mass="10589">MRAPERLGTDGRPGGGGAGCRDPGIRGSGDPGIRGSGDPGIRGSGDPGIRGSGDPGIRGSGDPGHGSTASGVRPPGHRLSEARGRMTAMGSEPSGRRYGLSGDGRGCGP</sequence>
<gene>
    <name evidence="2" type="ORF">SFRA_012140</name>
</gene>
<accession>A0A3S5IL77</accession>
<dbReference type="EMBL" id="JNAD02000005">
    <property type="protein sequence ID" value="RKM95797.1"/>
    <property type="molecule type" value="Genomic_DNA"/>
</dbReference>
<dbReference type="Proteomes" id="UP000028058">
    <property type="component" value="Unassembled WGS sequence"/>
</dbReference>
<evidence type="ECO:0000313" key="2">
    <source>
        <dbReference type="EMBL" id="RKM95797.1"/>
    </source>
</evidence>
<keyword evidence="3" id="KW-1185">Reference proteome</keyword>
<evidence type="ECO:0000256" key="1">
    <source>
        <dbReference type="SAM" id="MobiDB-lite"/>
    </source>
</evidence>
<proteinExistence type="predicted"/>
<feature type="compositionally biased region" description="Gly residues" evidence="1">
    <location>
        <begin position="26"/>
        <end position="64"/>
    </location>
</feature>